<dbReference type="EMBL" id="JABFAJ010000019">
    <property type="protein sequence ID" value="NNU27964.1"/>
    <property type="molecule type" value="Genomic_DNA"/>
</dbReference>
<accession>A0A849JZI5</accession>
<gene>
    <name evidence="2" type="ORF">HLI28_10470</name>
</gene>
<organism evidence="2 3">
    <name type="scientific">Isoptericola sediminis</name>
    <dbReference type="NCBI Taxonomy" id="2733572"/>
    <lineage>
        <taxon>Bacteria</taxon>
        <taxon>Bacillati</taxon>
        <taxon>Actinomycetota</taxon>
        <taxon>Actinomycetes</taxon>
        <taxon>Micrococcales</taxon>
        <taxon>Promicromonosporaceae</taxon>
        <taxon>Isoptericola</taxon>
    </lineage>
</organism>
<evidence type="ECO:0000256" key="1">
    <source>
        <dbReference type="SAM" id="Phobius"/>
    </source>
</evidence>
<name>A0A849JZI5_9MICO</name>
<evidence type="ECO:0000313" key="2">
    <source>
        <dbReference type="EMBL" id="NNU27964.1"/>
    </source>
</evidence>
<sequence length="181" mass="19638">MEVMTTVATLLAGVAAIAAPILALLSRAWSGEFSARKLHRLQRLATLRATLAEQGQATGVLDERIAEEIRQIQRETVLERDNHLRQKLWKKAPGRRFVSGLLVGVGIASALLGCIYFIVSIFEGPATGPQDLGASDFLVSGAVFVALGLITIIPTVRWRARVLDRLLSTHLAKTAEGYEVP</sequence>
<keyword evidence="3" id="KW-1185">Reference proteome</keyword>
<dbReference type="RefSeq" id="WP_171247469.1">
    <property type="nucleotide sequence ID" value="NZ_JABFAJ010000019.1"/>
</dbReference>
<reference evidence="2 3" key="1">
    <citation type="submission" date="2020-05" db="EMBL/GenBank/DDBJ databases">
        <title>Genome sequence of Isoptericola sp. JC619 isolated from Chilika lagoon, India.</title>
        <authorList>
            <person name="Kumar D."/>
            <person name="Appam K."/>
            <person name="Gandham S."/>
            <person name="Uppada J."/>
            <person name="Sasikala C."/>
            <person name="Venkata Ramana C."/>
        </authorList>
    </citation>
    <scope>NUCLEOTIDE SEQUENCE [LARGE SCALE GENOMIC DNA]</scope>
    <source>
        <strain evidence="2 3">JC619</strain>
    </source>
</reference>
<evidence type="ECO:0000313" key="3">
    <source>
        <dbReference type="Proteomes" id="UP000557204"/>
    </source>
</evidence>
<protein>
    <submittedName>
        <fullName evidence="2">Uncharacterized protein</fullName>
    </submittedName>
</protein>
<keyword evidence="1" id="KW-0812">Transmembrane</keyword>
<feature type="transmembrane region" description="Helical" evidence="1">
    <location>
        <begin position="137"/>
        <end position="156"/>
    </location>
</feature>
<dbReference type="AlphaFoldDB" id="A0A849JZI5"/>
<feature type="transmembrane region" description="Helical" evidence="1">
    <location>
        <begin position="6"/>
        <end position="30"/>
    </location>
</feature>
<feature type="transmembrane region" description="Helical" evidence="1">
    <location>
        <begin position="97"/>
        <end position="122"/>
    </location>
</feature>
<keyword evidence="1" id="KW-0472">Membrane</keyword>
<proteinExistence type="predicted"/>
<dbReference type="Proteomes" id="UP000557204">
    <property type="component" value="Unassembled WGS sequence"/>
</dbReference>
<comment type="caution">
    <text evidence="2">The sequence shown here is derived from an EMBL/GenBank/DDBJ whole genome shotgun (WGS) entry which is preliminary data.</text>
</comment>
<keyword evidence="1" id="KW-1133">Transmembrane helix</keyword>